<proteinExistence type="predicted"/>
<accession>A0A4D6TAI2</accession>
<protein>
    <submittedName>
        <fullName evidence="2">HNH endonuclease</fullName>
    </submittedName>
</protein>
<dbReference type="GO" id="GO:0004519">
    <property type="term" value="F:endonuclease activity"/>
    <property type="evidence" value="ECO:0007669"/>
    <property type="project" value="UniProtKB-KW"/>
</dbReference>
<evidence type="ECO:0000313" key="2">
    <source>
        <dbReference type="EMBL" id="QCG77664.1"/>
    </source>
</evidence>
<dbReference type="RefSeq" id="YP_009822369.1">
    <property type="nucleotide sequence ID" value="NC_048185.1"/>
</dbReference>
<evidence type="ECO:0000256" key="1">
    <source>
        <dbReference type="SAM" id="MobiDB-lite"/>
    </source>
</evidence>
<feature type="region of interest" description="Disordered" evidence="1">
    <location>
        <begin position="1"/>
        <end position="25"/>
    </location>
</feature>
<dbReference type="EMBL" id="MK814757">
    <property type="protein sequence ID" value="QCG77664.1"/>
    <property type="molecule type" value="Genomic_DNA"/>
</dbReference>
<keyword evidence="2" id="KW-0255">Endonuclease</keyword>
<feature type="region of interest" description="Disordered" evidence="1">
    <location>
        <begin position="57"/>
        <end position="82"/>
    </location>
</feature>
<keyword evidence="2" id="KW-0540">Nuclease</keyword>
<evidence type="ECO:0000313" key="3">
    <source>
        <dbReference type="Proteomes" id="UP000298794"/>
    </source>
</evidence>
<name>A0A4D6TAI2_9CAUD</name>
<keyword evidence="2" id="KW-0378">Hydrolase</keyword>
<dbReference type="KEGG" id="vg:55013865"/>
<keyword evidence="3" id="KW-1185">Reference proteome</keyword>
<feature type="compositionally biased region" description="Basic and acidic residues" evidence="1">
    <location>
        <begin position="1"/>
        <end position="17"/>
    </location>
</feature>
<dbReference type="Proteomes" id="UP000298794">
    <property type="component" value="Segment"/>
</dbReference>
<gene>
    <name evidence="2" type="primary">81</name>
    <name evidence="2" type="ORF">SEA_FAIRFAXIDUM_81</name>
</gene>
<dbReference type="GeneID" id="55013865"/>
<reference evidence="2 3" key="1">
    <citation type="submission" date="2019-04" db="EMBL/GenBank/DDBJ databases">
        <authorList>
            <person name="Adelsberg A.K."/>
            <person name="Kohli N."/>
            <person name="Marar C.I."/>
            <person name="Roccamo R.A."/>
            <person name="Shoush J.M."/>
            <person name="Butela K.A."/>
            <person name="Garlena R.A."/>
            <person name="Russell D.A."/>
            <person name="Pope W.H."/>
            <person name="Jacobs-Sera D."/>
            <person name="Hatfull G.F."/>
        </authorList>
    </citation>
    <scope>NUCLEOTIDE SEQUENCE [LARGE SCALE GENOMIC DNA]</scope>
</reference>
<organism evidence="2 3">
    <name type="scientific">Gordonia phage Fairfaxidum</name>
    <dbReference type="NCBI Taxonomy" id="2572526"/>
    <lineage>
        <taxon>Viruses</taxon>
        <taxon>Duplodnaviria</taxon>
        <taxon>Heunggongvirae</taxon>
        <taxon>Uroviricota</taxon>
        <taxon>Caudoviricetes</taxon>
        <taxon>Fairfaxidumvirus</taxon>
        <taxon>Fairfaxidumvirus fairfaxidum</taxon>
    </lineage>
</organism>
<sequence>MPTRRPNPEQRGLDQRHKNQVKHLKASHVDGTPCWWCGKPMYLDRTRNWDYNPTSTDRASGSLAGDHTHARANGGTHADRLLHGTCNKQRGDGRRDHQRPALTQTQPTHLAIGCWP</sequence>